<name>A0A438MU67_EXOME</name>
<reference evidence="2 3" key="1">
    <citation type="submission" date="2017-03" db="EMBL/GenBank/DDBJ databases">
        <title>Genomes of endolithic fungi from Antarctica.</title>
        <authorList>
            <person name="Coleine C."/>
            <person name="Masonjones S."/>
            <person name="Stajich J.E."/>
        </authorList>
    </citation>
    <scope>NUCLEOTIDE SEQUENCE [LARGE SCALE GENOMIC DNA]</scope>
    <source>
        <strain evidence="2 3">CCFEE 6314</strain>
    </source>
</reference>
<dbReference type="EMBL" id="NAJM01000050">
    <property type="protein sequence ID" value="RVX67260.1"/>
    <property type="molecule type" value="Genomic_DNA"/>
</dbReference>
<evidence type="ECO:0000313" key="3">
    <source>
        <dbReference type="Proteomes" id="UP000288859"/>
    </source>
</evidence>
<protein>
    <recommendedName>
        <fullName evidence="1">Heterokaryon incompatibility domain-containing protein</fullName>
    </recommendedName>
</protein>
<dbReference type="PANTHER" id="PTHR24148:SF64">
    <property type="entry name" value="HETEROKARYON INCOMPATIBILITY DOMAIN-CONTAINING PROTEIN"/>
    <property type="match status" value="1"/>
</dbReference>
<accession>A0A438MU67</accession>
<dbReference type="VEuPathDB" id="FungiDB:PV10_06866"/>
<dbReference type="PANTHER" id="PTHR24148">
    <property type="entry name" value="ANKYRIN REPEAT DOMAIN-CONTAINING PROTEIN 39 HOMOLOG-RELATED"/>
    <property type="match status" value="1"/>
</dbReference>
<dbReference type="InterPro" id="IPR052895">
    <property type="entry name" value="HetReg/Transcr_Mod"/>
</dbReference>
<evidence type="ECO:0000259" key="1">
    <source>
        <dbReference type="Pfam" id="PF06985"/>
    </source>
</evidence>
<dbReference type="Pfam" id="PF06985">
    <property type="entry name" value="HET"/>
    <property type="match status" value="1"/>
</dbReference>
<gene>
    <name evidence="2" type="ORF">B0A52_09297</name>
</gene>
<organism evidence="2 3">
    <name type="scientific">Exophiala mesophila</name>
    <name type="common">Black yeast-like fungus</name>
    <dbReference type="NCBI Taxonomy" id="212818"/>
    <lineage>
        <taxon>Eukaryota</taxon>
        <taxon>Fungi</taxon>
        <taxon>Dikarya</taxon>
        <taxon>Ascomycota</taxon>
        <taxon>Pezizomycotina</taxon>
        <taxon>Eurotiomycetes</taxon>
        <taxon>Chaetothyriomycetidae</taxon>
        <taxon>Chaetothyriales</taxon>
        <taxon>Herpotrichiellaceae</taxon>
        <taxon>Exophiala</taxon>
    </lineage>
</organism>
<feature type="domain" description="Heterokaryon incompatibility" evidence="1">
    <location>
        <begin position="27"/>
        <end position="163"/>
    </location>
</feature>
<sequence>MTVLTLCQFQDNGVVERHDVDIDTTRYLAISHIWAKAEWRDDIPGIPWKVLASPHKAAFLADEFKQLVGREFFWMDILCVDQAVPDERIRVVRHIPSIYRGAAKTIVIREPGGFAKCCADAMTADGKTWMNGARENFQRHMRTSHYFHPLAEPWFDRLWVLQEAVLSDTIQFTICGHVEHEDFDPEDDLWGYATRFKQLTDHLQATAYSWISYGVDQDGSDQEYNEFVHAFLHNGVVTRKTADVDRHRRRSGIAEIDVHLNSMRQTTKARDFILAIFPQFGWYVPPENVRAMSFGQLWLDLCRQASQAGYAFLAHVTRGMVSDSPSADVSRLATDNVPTPQVLGDFVSMLGSPAGQQTFHWGLKVSDVTIDERRPAEVSDLLRIIRESMEFNQKSWFFASRGSLNLYGSYPRTVPSLSVLSHVSSDRAVSTWTRGEDGGELDEEKEAVKALNAMWLGLFEENAAMGGDWNYYSQWLSMRCSNSYADRLLRLAALISCGFGMSAYEWSTTVFIPVIVTVKSCTILGLLSRGYYEANAALTEVEDNSEAHAPTDTNQEDDDLVVIMQDLTTEDGAQGNEAEMEASFFCAQRGMDYIGQDMVLVDPSTNKVIGILPDFVDHVRSPEEFADRYLELCEYPQTRLLVDVFARMDTVFLE</sequence>
<dbReference type="OrthoDB" id="2788050at2759"/>
<dbReference type="Proteomes" id="UP000288859">
    <property type="component" value="Unassembled WGS sequence"/>
</dbReference>
<proteinExistence type="predicted"/>
<dbReference type="InterPro" id="IPR010730">
    <property type="entry name" value="HET"/>
</dbReference>
<dbReference type="AlphaFoldDB" id="A0A438MU67"/>
<comment type="caution">
    <text evidence="2">The sequence shown here is derived from an EMBL/GenBank/DDBJ whole genome shotgun (WGS) entry which is preliminary data.</text>
</comment>
<evidence type="ECO:0000313" key="2">
    <source>
        <dbReference type="EMBL" id="RVX67260.1"/>
    </source>
</evidence>